<dbReference type="Proteomes" id="UP000823399">
    <property type="component" value="Unassembled WGS sequence"/>
</dbReference>
<dbReference type="AlphaFoldDB" id="A0A9P7F2K8"/>
<gene>
    <name evidence="1" type="ORF">F5147DRAFT_286471</name>
</gene>
<keyword evidence="2" id="KW-1185">Reference proteome</keyword>
<evidence type="ECO:0000313" key="2">
    <source>
        <dbReference type="Proteomes" id="UP000823399"/>
    </source>
</evidence>
<dbReference type="GeneID" id="64691298"/>
<evidence type="ECO:0000313" key="1">
    <source>
        <dbReference type="EMBL" id="KAG2102816.1"/>
    </source>
</evidence>
<comment type="caution">
    <text evidence="1">The sequence shown here is derived from an EMBL/GenBank/DDBJ whole genome shotgun (WGS) entry which is preliminary data.</text>
</comment>
<dbReference type="EMBL" id="JABBWM010000046">
    <property type="protein sequence ID" value="KAG2102816.1"/>
    <property type="molecule type" value="Genomic_DNA"/>
</dbReference>
<dbReference type="OrthoDB" id="2682083at2759"/>
<sequence>MEPAIRFTISDLPIEIALIVLTYAAKPTFSQEEKYDDKNPYSTAVSLCLVSRLVRRTILPEFLHTILLRRPNSLNMFANALRMQKAYAEKESDLVFDYISAIKRMWIDDSSCRPSDSQFDPDMNVLVPVLLATPALAIDSHLLLFVMESVQNAYTDRNVSGHSPFPGKPKSLTLTGLNVDCKIFHDIWTGFIFLTCITRIACLTDLEADSSSFYDRSSRGLQSPAHPLRNWICVTPWDCMKDLEAFSIVYPHLTAPCDNDSCIDRTKRADVHVERLTVSTSLYRQDPFSWQTALLSVMDPSRKKKRILDGLSFKVTRDQMHLTQVLCSWHKAWASGLIDG</sequence>
<name>A0A9P7F2K8_9AGAM</name>
<protein>
    <submittedName>
        <fullName evidence="1">Uncharacterized protein</fullName>
    </submittedName>
</protein>
<organism evidence="1 2">
    <name type="scientific">Suillus discolor</name>
    <dbReference type="NCBI Taxonomy" id="1912936"/>
    <lineage>
        <taxon>Eukaryota</taxon>
        <taxon>Fungi</taxon>
        <taxon>Dikarya</taxon>
        <taxon>Basidiomycota</taxon>
        <taxon>Agaricomycotina</taxon>
        <taxon>Agaricomycetes</taxon>
        <taxon>Agaricomycetidae</taxon>
        <taxon>Boletales</taxon>
        <taxon>Suillineae</taxon>
        <taxon>Suillaceae</taxon>
        <taxon>Suillus</taxon>
    </lineage>
</organism>
<reference evidence="1" key="1">
    <citation type="journal article" date="2020" name="New Phytol.">
        <title>Comparative genomics reveals dynamic genome evolution in host specialist ectomycorrhizal fungi.</title>
        <authorList>
            <person name="Lofgren L.A."/>
            <person name="Nguyen N.H."/>
            <person name="Vilgalys R."/>
            <person name="Ruytinx J."/>
            <person name="Liao H.L."/>
            <person name="Branco S."/>
            <person name="Kuo A."/>
            <person name="LaButti K."/>
            <person name="Lipzen A."/>
            <person name="Andreopoulos W."/>
            <person name="Pangilinan J."/>
            <person name="Riley R."/>
            <person name="Hundley H."/>
            <person name="Na H."/>
            <person name="Barry K."/>
            <person name="Grigoriev I.V."/>
            <person name="Stajich J.E."/>
            <person name="Kennedy P.G."/>
        </authorList>
    </citation>
    <scope>NUCLEOTIDE SEQUENCE</scope>
    <source>
        <strain evidence="1">FC423</strain>
    </source>
</reference>
<accession>A0A9P7F2K8</accession>
<proteinExistence type="predicted"/>
<dbReference type="RefSeq" id="XP_041290283.1">
    <property type="nucleotide sequence ID" value="XM_041429039.1"/>
</dbReference>